<evidence type="ECO:0000256" key="7">
    <source>
        <dbReference type="SAM" id="MobiDB-lite"/>
    </source>
</evidence>
<dbReference type="AlphaFoldDB" id="D9MYV7"/>
<dbReference type="SUPFAM" id="SSF52980">
    <property type="entry name" value="Restriction endonuclease-like"/>
    <property type="match status" value="1"/>
</dbReference>
<evidence type="ECO:0000256" key="5">
    <source>
        <dbReference type="ARBA" id="ARBA00023204"/>
    </source>
</evidence>
<dbReference type="EMBL" id="HM569710">
    <property type="protein sequence ID" value="ADJ68012.1"/>
    <property type="molecule type" value="Genomic_DNA"/>
</dbReference>
<dbReference type="REBASE" id="4766">
    <property type="entry name" value="V.AluIP"/>
</dbReference>
<keyword evidence="1" id="KW-0540">Nuclease</keyword>
<feature type="region of interest" description="Disordered" evidence="7">
    <location>
        <begin position="1"/>
        <end position="28"/>
    </location>
</feature>
<sequence>MDAGQARPQHVPAHPGASSAEASLRMSAARRRDTAPELALRRELFSRGLRYRVAFPVPSQRRRTIDVAFTRAKVAVFVDGCFWHGCPEHGTSPRANSEWWKAKITANRTRDRDTDRMLAELGWTVVRIWEHEPAPAAAARVLALLARPGTAGSALDHRAARKAEG</sequence>
<dbReference type="Proteomes" id="UP000319068">
    <property type="component" value="Chromosome"/>
</dbReference>
<dbReference type="InterPro" id="IPR011335">
    <property type="entry name" value="Restrct_endonuc-II-like"/>
</dbReference>
<keyword evidence="5" id="KW-0234">DNA repair</keyword>
<evidence type="ECO:0000256" key="2">
    <source>
        <dbReference type="ARBA" id="ARBA00022759"/>
    </source>
</evidence>
<keyword evidence="3" id="KW-0227">DNA damage</keyword>
<dbReference type="GO" id="GO:0006298">
    <property type="term" value="P:mismatch repair"/>
    <property type="evidence" value="ECO:0007669"/>
    <property type="project" value="InterPro"/>
</dbReference>
<evidence type="ECO:0000313" key="11">
    <source>
        <dbReference type="Proteomes" id="UP000319068"/>
    </source>
</evidence>
<organism evidence="8">
    <name type="scientific">Cellulosimicrobium cellulans</name>
    <name type="common">Arthrobacter luteus</name>
    <dbReference type="NCBI Taxonomy" id="1710"/>
    <lineage>
        <taxon>Bacteria</taxon>
        <taxon>Bacillati</taxon>
        <taxon>Actinomycetota</taxon>
        <taxon>Actinomycetes</taxon>
        <taxon>Micrococcales</taxon>
        <taxon>Promicromonosporaceae</taxon>
        <taxon>Cellulosimicrobium</taxon>
    </lineage>
</organism>
<dbReference type="GO" id="GO:0016787">
    <property type="term" value="F:hydrolase activity"/>
    <property type="evidence" value="ECO:0007669"/>
    <property type="project" value="UniProtKB-KW"/>
</dbReference>
<comment type="similarity">
    <text evidence="6">Belongs to the Vsr family.</text>
</comment>
<reference evidence="9" key="3">
    <citation type="submission" date="2023-03" db="EMBL/GenBank/DDBJ databases">
        <title>Cellulosimicrobium cellulans NBRC 103059.</title>
        <authorList>
            <person name="Ichikawa N."/>
            <person name="Sato H."/>
            <person name="Tonouchi N."/>
        </authorList>
    </citation>
    <scope>NUCLEOTIDE SEQUENCE</scope>
    <source>
        <strain evidence="9">NBRC 103059</strain>
    </source>
</reference>
<keyword evidence="4" id="KW-0378">Hydrolase</keyword>
<evidence type="ECO:0000256" key="4">
    <source>
        <dbReference type="ARBA" id="ARBA00022801"/>
    </source>
</evidence>
<dbReference type="Proteomes" id="UP001165168">
    <property type="component" value="Unassembled WGS sequence"/>
</dbReference>
<keyword evidence="11" id="KW-1185">Reference proteome</keyword>
<protein>
    <submittedName>
        <fullName evidence="8">V.AluI</fullName>
    </submittedName>
    <submittedName>
        <fullName evidence="10">Very short patch repair endonuclease</fullName>
    </submittedName>
</protein>
<evidence type="ECO:0000256" key="1">
    <source>
        <dbReference type="ARBA" id="ARBA00022722"/>
    </source>
</evidence>
<dbReference type="EMBL" id="CP041694">
    <property type="protein sequence ID" value="QDP77312.1"/>
    <property type="molecule type" value="Genomic_DNA"/>
</dbReference>
<dbReference type="GO" id="GO:0004519">
    <property type="term" value="F:endonuclease activity"/>
    <property type="evidence" value="ECO:0007669"/>
    <property type="project" value="UniProtKB-KW"/>
</dbReference>
<name>D9MYV7_CELCE</name>
<reference evidence="10 11" key="2">
    <citation type="submission" date="2019-07" db="EMBL/GenBank/DDBJ databases">
        <title>Complete Genome Sequence and Methylome Analysis of Arthrobacter luteus NEB113.</title>
        <authorList>
            <person name="Fomenkov A."/>
            <person name="Anton B.P."/>
            <person name="Vincze T."/>
            <person name="Roberts R.J."/>
        </authorList>
    </citation>
    <scope>NUCLEOTIDE SEQUENCE [LARGE SCALE GENOMIC DNA]</scope>
    <source>
        <strain evidence="10 11">NEB113</strain>
    </source>
</reference>
<dbReference type="CDD" id="cd00221">
    <property type="entry name" value="Vsr"/>
    <property type="match status" value="1"/>
</dbReference>
<accession>D9MYV7</accession>
<gene>
    <name evidence="8" type="primary">aluIV</name>
    <name evidence="9" type="ORF">Ccel01_24860</name>
    <name evidence="10" type="ORF">FOG94_17060</name>
</gene>
<keyword evidence="2 10" id="KW-0255">Endonuclease</keyword>
<dbReference type="EMBL" id="BSTG01000003">
    <property type="protein sequence ID" value="GLY57884.1"/>
    <property type="molecule type" value="Genomic_DNA"/>
</dbReference>
<dbReference type="InterPro" id="IPR004603">
    <property type="entry name" value="DNA_mismatch_endonuc_vsr"/>
</dbReference>
<evidence type="ECO:0000313" key="9">
    <source>
        <dbReference type="EMBL" id="GLY57884.1"/>
    </source>
</evidence>
<evidence type="ECO:0000313" key="10">
    <source>
        <dbReference type="EMBL" id="QDP77312.1"/>
    </source>
</evidence>
<evidence type="ECO:0000256" key="3">
    <source>
        <dbReference type="ARBA" id="ARBA00022763"/>
    </source>
</evidence>
<reference evidence="8" key="1">
    <citation type="submission" date="2010-06" db="EMBL/GenBank/DDBJ databases">
        <title>AluI RM system.</title>
        <authorList>
            <person name="Ware J."/>
            <person name="Zhang B.-H."/>
            <person name="Slatko B.S."/>
            <person name="Wilson G.G."/>
        </authorList>
    </citation>
    <scope>NUCLEOTIDE SEQUENCE</scope>
</reference>
<dbReference type="Gene3D" id="3.40.960.10">
    <property type="entry name" value="VSR Endonuclease"/>
    <property type="match status" value="1"/>
</dbReference>
<dbReference type="Pfam" id="PF03852">
    <property type="entry name" value="Vsr"/>
    <property type="match status" value="1"/>
</dbReference>
<dbReference type="NCBIfam" id="TIGR00632">
    <property type="entry name" value="vsr"/>
    <property type="match status" value="1"/>
</dbReference>
<proteinExistence type="inferred from homology"/>
<evidence type="ECO:0000256" key="6">
    <source>
        <dbReference type="ARBA" id="ARBA00029466"/>
    </source>
</evidence>
<evidence type="ECO:0000313" key="8">
    <source>
        <dbReference type="EMBL" id="ADJ68012.1"/>
    </source>
</evidence>